<dbReference type="Proteomes" id="UP000189670">
    <property type="component" value="Unassembled WGS sequence"/>
</dbReference>
<protein>
    <recommendedName>
        <fullName evidence="1">CHAT domain-containing protein</fullName>
    </recommendedName>
</protein>
<dbReference type="InterPro" id="IPR024983">
    <property type="entry name" value="CHAT_dom"/>
</dbReference>
<sequence>MCLFSDGSEVIYTQLDGNKIRQRVIDFHKRLQQPQNIQRSRYLGELLHQWLIKPIEPQLKTREIDTLLIIPDSVFRLIPFAALSDPADNKYLIEKYAITTLPALSLMTANKSIENTQILLAGLSTPADHLSDLPYVSKELQAIQQIMGGKIIENADFTPENLKRELTNNNYNVLHFSTHSIFGANPKNTKLFMFDSSLTLDQLNELILMNMYRGNHVDLLTLSAC</sequence>
<feature type="non-terminal residue" evidence="2">
    <location>
        <position position="225"/>
    </location>
</feature>
<evidence type="ECO:0000259" key="1">
    <source>
        <dbReference type="Pfam" id="PF12770"/>
    </source>
</evidence>
<comment type="caution">
    <text evidence="2">The sequence shown here is derived from an EMBL/GenBank/DDBJ whole genome shotgun (WGS) entry which is preliminary data.</text>
</comment>
<gene>
    <name evidence="2" type="ORF">OMM_15029</name>
</gene>
<evidence type="ECO:0000313" key="3">
    <source>
        <dbReference type="Proteomes" id="UP000189670"/>
    </source>
</evidence>
<dbReference type="EMBL" id="ATBP01003371">
    <property type="protein sequence ID" value="ETR64972.1"/>
    <property type="molecule type" value="Genomic_DNA"/>
</dbReference>
<reference evidence="3" key="1">
    <citation type="submission" date="2012-11" db="EMBL/GenBank/DDBJ databases">
        <authorList>
            <person name="Lucero-Rivera Y.E."/>
            <person name="Tovar-Ramirez D."/>
        </authorList>
    </citation>
    <scope>NUCLEOTIDE SEQUENCE [LARGE SCALE GENOMIC DNA]</scope>
    <source>
        <strain evidence="3">Araruama</strain>
    </source>
</reference>
<proteinExistence type="predicted"/>
<dbReference type="Pfam" id="PF12770">
    <property type="entry name" value="CHAT"/>
    <property type="match status" value="1"/>
</dbReference>
<organism evidence="2 3">
    <name type="scientific">Candidatus Magnetoglobus multicellularis str. Araruama</name>
    <dbReference type="NCBI Taxonomy" id="890399"/>
    <lineage>
        <taxon>Bacteria</taxon>
        <taxon>Pseudomonadati</taxon>
        <taxon>Thermodesulfobacteriota</taxon>
        <taxon>Desulfobacteria</taxon>
        <taxon>Desulfobacterales</taxon>
        <taxon>Desulfobacteraceae</taxon>
        <taxon>Candidatus Magnetoglobus</taxon>
    </lineage>
</organism>
<feature type="domain" description="CHAT" evidence="1">
    <location>
        <begin position="43"/>
        <end position="225"/>
    </location>
</feature>
<name>A0A1V1NQV2_9BACT</name>
<accession>A0A1V1NQV2</accession>
<evidence type="ECO:0000313" key="2">
    <source>
        <dbReference type="EMBL" id="ETR64972.1"/>
    </source>
</evidence>
<dbReference type="AlphaFoldDB" id="A0A1V1NQV2"/>